<evidence type="ECO:0000313" key="4">
    <source>
        <dbReference type="Proteomes" id="UP001500454"/>
    </source>
</evidence>
<keyword evidence="1" id="KW-0812">Transmembrane</keyword>
<feature type="domain" description="SPW repeat-containing integral membrane" evidence="2">
    <location>
        <begin position="9"/>
        <end position="105"/>
    </location>
</feature>
<keyword evidence="4" id="KW-1185">Reference proteome</keyword>
<gene>
    <name evidence="3" type="ORF">GCM10023186_13270</name>
</gene>
<proteinExistence type="predicted"/>
<evidence type="ECO:0000313" key="3">
    <source>
        <dbReference type="EMBL" id="GAA4377776.1"/>
    </source>
</evidence>
<feature type="transmembrane region" description="Helical" evidence="1">
    <location>
        <begin position="92"/>
        <end position="111"/>
    </location>
</feature>
<dbReference type="EMBL" id="BAABHA010000002">
    <property type="protein sequence ID" value="GAA4377776.1"/>
    <property type="molecule type" value="Genomic_DNA"/>
</dbReference>
<keyword evidence="1" id="KW-1133">Transmembrane helix</keyword>
<name>A0ABP8IXD5_9BACT</name>
<accession>A0ABP8IXD5</accession>
<feature type="transmembrane region" description="Helical" evidence="1">
    <location>
        <begin position="35"/>
        <end position="55"/>
    </location>
</feature>
<feature type="transmembrane region" description="Helical" evidence="1">
    <location>
        <begin position="67"/>
        <end position="86"/>
    </location>
</feature>
<organism evidence="3 4">
    <name type="scientific">Hymenobacter koreensis</name>
    <dbReference type="NCBI Taxonomy" id="1084523"/>
    <lineage>
        <taxon>Bacteria</taxon>
        <taxon>Pseudomonadati</taxon>
        <taxon>Bacteroidota</taxon>
        <taxon>Cytophagia</taxon>
        <taxon>Cytophagales</taxon>
        <taxon>Hymenobacteraceae</taxon>
        <taxon>Hymenobacter</taxon>
    </lineage>
</organism>
<protein>
    <recommendedName>
        <fullName evidence="2">SPW repeat-containing integral membrane domain-containing protein</fullName>
    </recommendedName>
</protein>
<comment type="caution">
    <text evidence="3">The sequence shown here is derived from an EMBL/GenBank/DDBJ whole genome shotgun (WGS) entry which is preliminary data.</text>
</comment>
<dbReference type="InterPro" id="IPR005530">
    <property type="entry name" value="SPW"/>
</dbReference>
<reference evidence="4" key="1">
    <citation type="journal article" date="2019" name="Int. J. Syst. Evol. Microbiol.">
        <title>The Global Catalogue of Microorganisms (GCM) 10K type strain sequencing project: providing services to taxonomists for standard genome sequencing and annotation.</title>
        <authorList>
            <consortium name="The Broad Institute Genomics Platform"/>
            <consortium name="The Broad Institute Genome Sequencing Center for Infectious Disease"/>
            <person name="Wu L."/>
            <person name="Ma J."/>
        </authorList>
    </citation>
    <scope>NUCLEOTIDE SEQUENCE [LARGE SCALE GENOMIC DNA]</scope>
    <source>
        <strain evidence="4">JCM 17924</strain>
    </source>
</reference>
<dbReference type="Pfam" id="PF03779">
    <property type="entry name" value="SPW"/>
    <property type="match status" value="1"/>
</dbReference>
<sequence>MRILSPPAHGVLDYITAIFFGMAPFLFDLQHPYSTAFYVLGVGYLLIALMTDYPLGWMRVIPFPIHGATELVSGLVFIVLPFLFGFSDEQPVARNLFIGSGIVFLFVWLITDWKAQTHTMLTDAHERRH</sequence>
<dbReference type="RefSeq" id="WP_345222472.1">
    <property type="nucleotide sequence ID" value="NZ_BAABHA010000002.1"/>
</dbReference>
<evidence type="ECO:0000259" key="2">
    <source>
        <dbReference type="Pfam" id="PF03779"/>
    </source>
</evidence>
<keyword evidence="1" id="KW-0472">Membrane</keyword>
<feature type="transmembrane region" description="Helical" evidence="1">
    <location>
        <begin position="12"/>
        <end position="29"/>
    </location>
</feature>
<dbReference type="Proteomes" id="UP001500454">
    <property type="component" value="Unassembled WGS sequence"/>
</dbReference>
<evidence type="ECO:0000256" key="1">
    <source>
        <dbReference type="SAM" id="Phobius"/>
    </source>
</evidence>